<name>A0A1W9KTK0_9BURK</name>
<evidence type="ECO:0000313" key="1">
    <source>
        <dbReference type="EMBL" id="OQW87741.1"/>
    </source>
</evidence>
<dbReference type="Proteomes" id="UP000192505">
    <property type="component" value="Unassembled WGS sequence"/>
</dbReference>
<comment type="caution">
    <text evidence="1">The sequence shown here is derived from an EMBL/GenBank/DDBJ whole genome shotgun (WGS) entry which is preliminary data.</text>
</comment>
<dbReference type="InterPro" id="IPR022050">
    <property type="entry name" value="T_hemolysin"/>
</dbReference>
<dbReference type="AlphaFoldDB" id="A0A1W9KTK0"/>
<gene>
    <name evidence="1" type="ORF">BWK72_11930</name>
</gene>
<dbReference type="Pfam" id="PF12261">
    <property type="entry name" value="T_hemolysin"/>
    <property type="match status" value="1"/>
</dbReference>
<organism evidence="1 2">
    <name type="scientific">Rhodoferax ferrireducens</name>
    <dbReference type="NCBI Taxonomy" id="192843"/>
    <lineage>
        <taxon>Bacteria</taxon>
        <taxon>Pseudomonadati</taxon>
        <taxon>Pseudomonadota</taxon>
        <taxon>Betaproteobacteria</taxon>
        <taxon>Burkholderiales</taxon>
        <taxon>Comamonadaceae</taxon>
        <taxon>Rhodoferax</taxon>
    </lineage>
</organism>
<protein>
    <recommendedName>
        <fullName evidence="3">Thermostable hemolysin</fullName>
    </recommendedName>
</protein>
<proteinExistence type="predicted"/>
<accession>A0A1W9KTK0</accession>
<dbReference type="EMBL" id="MTEI01000007">
    <property type="protein sequence ID" value="OQW87741.1"/>
    <property type="molecule type" value="Genomic_DNA"/>
</dbReference>
<evidence type="ECO:0008006" key="3">
    <source>
        <dbReference type="Google" id="ProtNLM"/>
    </source>
</evidence>
<evidence type="ECO:0000313" key="2">
    <source>
        <dbReference type="Proteomes" id="UP000192505"/>
    </source>
</evidence>
<reference evidence="1 2" key="1">
    <citation type="submission" date="2017-01" db="EMBL/GenBank/DDBJ databases">
        <title>Novel large sulfur bacteria in the metagenomes of groundwater-fed chemosynthetic microbial mats in the Lake Huron basin.</title>
        <authorList>
            <person name="Sharrar A.M."/>
            <person name="Flood B.E."/>
            <person name="Bailey J.V."/>
            <person name="Jones D.S."/>
            <person name="Biddanda B."/>
            <person name="Ruberg S.A."/>
            <person name="Marcus D.N."/>
            <person name="Dick G.J."/>
        </authorList>
    </citation>
    <scope>NUCLEOTIDE SEQUENCE [LARGE SCALE GENOMIC DNA]</scope>
    <source>
        <strain evidence="1">A7</strain>
    </source>
</reference>
<sequence length="207" mass="22388">MASLQVFPPCNTAAIATRPRIRTHMPGSPARAQVEAFIQGIYRERYGADVRHFSPTLVSLHNEQGDIVSAAGFRAASQEPLFLERYLDAPVQTRLAKLGYAAPMRTQIVEVGHLASNKAGSGKSLILQLAPILAAQGFQWVVSTLTEELRHLFLRLGIAPLALGMADPDLLGEAASGWGSYYEHHPVVLAGQLDLALQTLSRRGVLA</sequence>